<evidence type="ECO:0000313" key="2">
    <source>
        <dbReference type="EMBL" id="KAJ7196466.1"/>
    </source>
</evidence>
<comment type="caution">
    <text evidence="2">The sequence shown here is derived from an EMBL/GenBank/DDBJ whole genome shotgun (WGS) entry which is preliminary data.</text>
</comment>
<feature type="region of interest" description="Disordered" evidence="1">
    <location>
        <begin position="1"/>
        <end position="31"/>
    </location>
</feature>
<evidence type="ECO:0000313" key="3">
    <source>
        <dbReference type="Proteomes" id="UP001219525"/>
    </source>
</evidence>
<gene>
    <name evidence="2" type="ORF">GGX14DRAFT_574793</name>
</gene>
<organism evidence="2 3">
    <name type="scientific">Mycena pura</name>
    <dbReference type="NCBI Taxonomy" id="153505"/>
    <lineage>
        <taxon>Eukaryota</taxon>
        <taxon>Fungi</taxon>
        <taxon>Dikarya</taxon>
        <taxon>Basidiomycota</taxon>
        <taxon>Agaricomycotina</taxon>
        <taxon>Agaricomycetes</taxon>
        <taxon>Agaricomycetidae</taxon>
        <taxon>Agaricales</taxon>
        <taxon>Marasmiineae</taxon>
        <taxon>Mycenaceae</taxon>
        <taxon>Mycena</taxon>
    </lineage>
</organism>
<proteinExistence type="predicted"/>
<accession>A0AAD6Y1B1</accession>
<keyword evidence="3" id="KW-1185">Reference proteome</keyword>
<feature type="region of interest" description="Disordered" evidence="1">
    <location>
        <begin position="353"/>
        <end position="376"/>
    </location>
</feature>
<evidence type="ECO:0008006" key="4">
    <source>
        <dbReference type="Google" id="ProtNLM"/>
    </source>
</evidence>
<dbReference type="AlphaFoldDB" id="A0AAD6Y1B1"/>
<sequence length="376" mass="41859">MHAILGEPLSISPEQSDYESDSGTDSTLEDHDLFPTWGYPLQRLGRRRSNESMSSSPDLLNSDAVDDIDFDKLIDDLLAEDPFSLSETRNIVVVAASSSAANDSMVIKRMHRTAPELFILLRLNEPELRQDPWNPAPHIICAVSRDEHVFLCLQRLVEFNQPPLQTVSNYIDFFRQVLEGVTFLHEHSIAQLSCRDLFSYMMDLGSPTSLAPDSVDAFDRTRFPVKYYFTSLCNASEFESRDDEAFQTDVVDCAMMMQDLAVTIPAIPQKLNTLVNAMRTGTFDADASRKLFEALCAALPADVFDVRVPAIPSQAQPEVVVLSPLLPAAASSPDLRSIRSSAERLRTLDIPRKPKCNMLSPLTHSPPRARSTGADL</sequence>
<reference evidence="2" key="1">
    <citation type="submission" date="2023-03" db="EMBL/GenBank/DDBJ databases">
        <title>Massive genome expansion in bonnet fungi (Mycena s.s.) driven by repeated elements and novel gene families across ecological guilds.</title>
        <authorList>
            <consortium name="Lawrence Berkeley National Laboratory"/>
            <person name="Harder C.B."/>
            <person name="Miyauchi S."/>
            <person name="Viragh M."/>
            <person name="Kuo A."/>
            <person name="Thoen E."/>
            <person name="Andreopoulos B."/>
            <person name="Lu D."/>
            <person name="Skrede I."/>
            <person name="Drula E."/>
            <person name="Henrissat B."/>
            <person name="Morin E."/>
            <person name="Kohler A."/>
            <person name="Barry K."/>
            <person name="LaButti K."/>
            <person name="Morin E."/>
            <person name="Salamov A."/>
            <person name="Lipzen A."/>
            <person name="Mereny Z."/>
            <person name="Hegedus B."/>
            <person name="Baldrian P."/>
            <person name="Stursova M."/>
            <person name="Weitz H."/>
            <person name="Taylor A."/>
            <person name="Grigoriev I.V."/>
            <person name="Nagy L.G."/>
            <person name="Martin F."/>
            <person name="Kauserud H."/>
        </authorList>
    </citation>
    <scope>NUCLEOTIDE SEQUENCE</scope>
    <source>
        <strain evidence="2">9144</strain>
    </source>
</reference>
<dbReference type="Proteomes" id="UP001219525">
    <property type="component" value="Unassembled WGS sequence"/>
</dbReference>
<name>A0AAD6Y1B1_9AGAR</name>
<protein>
    <recommendedName>
        <fullName evidence="4">Protein kinase domain-containing protein</fullName>
    </recommendedName>
</protein>
<dbReference type="EMBL" id="JARJCW010000083">
    <property type="protein sequence ID" value="KAJ7196466.1"/>
    <property type="molecule type" value="Genomic_DNA"/>
</dbReference>
<evidence type="ECO:0000256" key="1">
    <source>
        <dbReference type="SAM" id="MobiDB-lite"/>
    </source>
</evidence>